<dbReference type="AlphaFoldDB" id="A0AAD7QV74"/>
<feature type="compositionally biased region" description="Basic and acidic residues" evidence="10">
    <location>
        <begin position="113"/>
        <end position="123"/>
    </location>
</feature>
<keyword evidence="8" id="KW-0653">Protein transport</keyword>
<feature type="region of interest" description="Disordered" evidence="10">
    <location>
        <begin position="99"/>
        <end position="201"/>
    </location>
</feature>
<gene>
    <name evidence="12" type="ORF">POJ06DRAFT_266684</name>
</gene>
<evidence type="ECO:0000256" key="2">
    <source>
        <dbReference type="ARBA" id="ARBA00004123"/>
    </source>
</evidence>
<comment type="similarity">
    <text evidence="4">Belongs to the IWR1/SLC7A6OS family.</text>
</comment>
<protein>
    <recommendedName>
        <fullName evidence="5">Probable RNA polymerase II nuclear localization protein SLC7A6OS</fullName>
    </recommendedName>
</protein>
<evidence type="ECO:0000256" key="7">
    <source>
        <dbReference type="ARBA" id="ARBA00022490"/>
    </source>
</evidence>
<evidence type="ECO:0000256" key="8">
    <source>
        <dbReference type="ARBA" id="ARBA00022927"/>
    </source>
</evidence>
<dbReference type="InterPro" id="IPR013883">
    <property type="entry name" value="TF_Iwr1_dom"/>
</dbReference>
<accession>A0AAD7QV74</accession>
<proteinExistence type="inferred from homology"/>
<evidence type="ECO:0000256" key="5">
    <source>
        <dbReference type="ARBA" id="ARBA00017036"/>
    </source>
</evidence>
<keyword evidence="9" id="KW-0539">Nucleus</keyword>
<keyword evidence="7" id="KW-0963">Cytoplasm</keyword>
<dbReference type="GO" id="GO:0015031">
    <property type="term" value="P:protein transport"/>
    <property type="evidence" value="ECO:0007669"/>
    <property type="project" value="UniProtKB-KW"/>
</dbReference>
<dbReference type="EMBL" id="JARPMG010000003">
    <property type="protein sequence ID" value="KAJ8102072.1"/>
    <property type="molecule type" value="Genomic_DNA"/>
</dbReference>
<evidence type="ECO:0000313" key="13">
    <source>
        <dbReference type="Proteomes" id="UP001217417"/>
    </source>
</evidence>
<dbReference type="GeneID" id="80884342"/>
<sequence length="508" mass="57013">MSTPQTSSPLPPHIVRIKRKRNQDPLQALLLGQGSVSKRSRTNSYVFKLAATEEAPRHAGAITLLEAPPQPPEEETKEVSNILKEAARKVLNPARLFRFPTRKRQAEGAPLDSNERARIRPPPERTTPTPKLQPQKQLSPVPIKVDEQSVPVSQKRNEIPKVKVLDRSPRERPIAVPHSAAPPRRRRSSTASLSLSPTSSYQMATANEDELQKMVDQYLQLNKVDDDSKPSTALKRPHHHTVVDALREQQQQQSISGATSPAHKARHITGTESHMAAQNQILAQKLEAAAQQSQAKAGSDPTRILVSGDATADPEMEDYVYDVYYREKFLGNAWDGGQYGLLLYSSDIDFEDLLYDEYDEDEEVRSDDEDSNAEDFYRNDYPDEDEGDEENAFLSSSLDSHARVDDEVDADDFDEYDYDRCYQRFADDDGDRSIEMGATLDDIIGTDDDGNEYAGGNSSAGGYDAEDDDLDDSDRYRTRPRQWIPRSLTSDFADDEGAEDDDDDDSDY</sequence>
<dbReference type="GO" id="GO:0005634">
    <property type="term" value="C:nucleus"/>
    <property type="evidence" value="ECO:0007669"/>
    <property type="project" value="UniProtKB-SubCell"/>
</dbReference>
<feature type="domain" description="Transcription factor Iwr1" evidence="11">
    <location>
        <begin position="317"/>
        <end position="385"/>
    </location>
</feature>
<feature type="region of interest" description="Disordered" evidence="10">
    <location>
        <begin position="360"/>
        <end position="413"/>
    </location>
</feature>
<reference evidence="12" key="1">
    <citation type="submission" date="2023-03" db="EMBL/GenBank/DDBJ databases">
        <title>Near-Complete genome sequence of Lipomyces tetrasporous NRRL Y-64009, an oleaginous yeast capable of growing on lignocellulosic hydrolysates.</title>
        <authorList>
            <consortium name="Lawrence Berkeley National Laboratory"/>
            <person name="Jagtap S.S."/>
            <person name="Liu J.-J."/>
            <person name="Walukiewicz H.E."/>
            <person name="Pangilinan J."/>
            <person name="Lipzen A."/>
            <person name="Ahrendt S."/>
            <person name="Koriabine M."/>
            <person name="Cobaugh K."/>
            <person name="Salamov A."/>
            <person name="Yoshinaga Y."/>
            <person name="Ng V."/>
            <person name="Daum C."/>
            <person name="Grigoriev I.V."/>
            <person name="Slininger P.J."/>
            <person name="Dien B.S."/>
            <person name="Jin Y.-S."/>
            <person name="Rao C.V."/>
        </authorList>
    </citation>
    <scope>NUCLEOTIDE SEQUENCE</scope>
    <source>
        <strain evidence="12">NRRL Y-64009</strain>
    </source>
</reference>
<comment type="subcellular location">
    <subcellularLocation>
        <location evidence="3">Cytoplasm</location>
    </subcellularLocation>
    <subcellularLocation>
        <location evidence="2">Nucleus</location>
    </subcellularLocation>
</comment>
<evidence type="ECO:0000256" key="9">
    <source>
        <dbReference type="ARBA" id="ARBA00023242"/>
    </source>
</evidence>
<feature type="compositionally biased region" description="Acidic residues" evidence="10">
    <location>
        <begin position="382"/>
        <end position="391"/>
    </location>
</feature>
<comment type="caution">
    <text evidence="12">The sequence shown here is derived from an EMBL/GenBank/DDBJ whole genome shotgun (WGS) entry which is preliminary data.</text>
</comment>
<evidence type="ECO:0000313" key="12">
    <source>
        <dbReference type="EMBL" id="KAJ8102072.1"/>
    </source>
</evidence>
<comment type="function">
    <text evidence="1">Directs RNA polymerase II nuclear import.</text>
</comment>
<keyword evidence="13" id="KW-1185">Reference proteome</keyword>
<evidence type="ECO:0000256" key="1">
    <source>
        <dbReference type="ARBA" id="ARBA00003202"/>
    </source>
</evidence>
<evidence type="ECO:0000256" key="3">
    <source>
        <dbReference type="ARBA" id="ARBA00004496"/>
    </source>
</evidence>
<dbReference type="Proteomes" id="UP001217417">
    <property type="component" value="Unassembled WGS sequence"/>
</dbReference>
<feature type="compositionally biased region" description="Acidic residues" evidence="10">
    <location>
        <begin position="492"/>
        <end position="508"/>
    </location>
</feature>
<dbReference type="PANTHER" id="PTHR31196:SF2">
    <property type="entry name" value="RNA POLYMERASE II NUCLEAR LOCALIZATION PROTEIN SLC7A6OS-RELATED"/>
    <property type="match status" value="1"/>
</dbReference>
<feature type="compositionally biased region" description="Basic and acidic residues" evidence="10">
    <location>
        <begin position="155"/>
        <end position="173"/>
    </location>
</feature>
<evidence type="ECO:0000256" key="4">
    <source>
        <dbReference type="ARBA" id="ARBA00010218"/>
    </source>
</evidence>
<dbReference type="Pfam" id="PF08574">
    <property type="entry name" value="Iwr1"/>
    <property type="match status" value="1"/>
</dbReference>
<name>A0AAD7QV74_9ASCO</name>
<evidence type="ECO:0000256" key="10">
    <source>
        <dbReference type="SAM" id="MobiDB-lite"/>
    </source>
</evidence>
<organism evidence="12 13">
    <name type="scientific">Lipomyces tetrasporus</name>
    <dbReference type="NCBI Taxonomy" id="54092"/>
    <lineage>
        <taxon>Eukaryota</taxon>
        <taxon>Fungi</taxon>
        <taxon>Dikarya</taxon>
        <taxon>Ascomycota</taxon>
        <taxon>Saccharomycotina</taxon>
        <taxon>Lipomycetes</taxon>
        <taxon>Lipomycetales</taxon>
        <taxon>Lipomycetaceae</taxon>
        <taxon>Lipomyces</taxon>
    </lineage>
</organism>
<keyword evidence="6" id="KW-0813">Transport</keyword>
<feature type="compositionally biased region" description="Acidic residues" evidence="10">
    <location>
        <begin position="360"/>
        <end position="373"/>
    </location>
</feature>
<feature type="compositionally biased region" description="Low complexity" evidence="10">
    <location>
        <begin position="189"/>
        <end position="200"/>
    </location>
</feature>
<dbReference type="RefSeq" id="XP_056045522.1">
    <property type="nucleotide sequence ID" value="XM_056189176.1"/>
</dbReference>
<dbReference type="GO" id="GO:0005737">
    <property type="term" value="C:cytoplasm"/>
    <property type="evidence" value="ECO:0007669"/>
    <property type="project" value="UniProtKB-SubCell"/>
</dbReference>
<dbReference type="InterPro" id="IPR040218">
    <property type="entry name" value="SLC7A6OS"/>
</dbReference>
<dbReference type="PANTHER" id="PTHR31196">
    <property type="entry name" value="RNA POLYMERASE II NUCLEAR LOCALIZATION PROTEIN SLC7A6OS-RELATED"/>
    <property type="match status" value="1"/>
</dbReference>
<evidence type="ECO:0000256" key="6">
    <source>
        <dbReference type="ARBA" id="ARBA00022448"/>
    </source>
</evidence>
<feature type="region of interest" description="Disordered" evidence="10">
    <location>
        <begin position="431"/>
        <end position="508"/>
    </location>
</feature>
<dbReference type="GO" id="GO:0032502">
    <property type="term" value="P:developmental process"/>
    <property type="evidence" value="ECO:0007669"/>
    <property type="project" value="TreeGrafter"/>
</dbReference>
<evidence type="ECO:0000259" key="11">
    <source>
        <dbReference type="Pfam" id="PF08574"/>
    </source>
</evidence>